<dbReference type="Proteomes" id="UP001501480">
    <property type="component" value="Unassembled WGS sequence"/>
</dbReference>
<dbReference type="PANTHER" id="PTHR36124:SF1">
    <property type="entry name" value="ER-BOUND OXYGENASE MPAB_MPAB'_RUBBER OXYGENASE CATALYTIC DOMAIN-CONTAINING PROTEIN"/>
    <property type="match status" value="1"/>
</dbReference>
<proteinExistence type="predicted"/>
<dbReference type="PANTHER" id="PTHR36124">
    <property type="match status" value="1"/>
</dbReference>
<comment type="caution">
    <text evidence="2">The sequence shown here is derived from an EMBL/GenBank/DDBJ whole genome shotgun (WGS) entry which is preliminary data.</text>
</comment>
<dbReference type="Pfam" id="PF09995">
    <property type="entry name" value="MPAB_Lcp_cat"/>
    <property type="match status" value="1"/>
</dbReference>
<protein>
    <submittedName>
        <fullName evidence="2">Oxygenase MpaB family protein</fullName>
    </submittedName>
</protein>
<gene>
    <name evidence="2" type="ORF">GCM10009821_06260</name>
</gene>
<dbReference type="InterPro" id="IPR046366">
    <property type="entry name" value="MPAB"/>
</dbReference>
<name>A0ABN2VSV6_9ACTN</name>
<dbReference type="InterPro" id="IPR018713">
    <property type="entry name" value="MPAB/Lcp_cat_dom"/>
</dbReference>
<accession>A0ABN2VSV6</accession>
<dbReference type="EMBL" id="BAAAPY010000001">
    <property type="protein sequence ID" value="GAA2071328.1"/>
    <property type="molecule type" value="Genomic_DNA"/>
</dbReference>
<organism evidence="2 3">
    <name type="scientific">Aeromicrobium halocynthiae</name>
    <dbReference type="NCBI Taxonomy" id="560557"/>
    <lineage>
        <taxon>Bacteria</taxon>
        <taxon>Bacillati</taxon>
        <taxon>Actinomycetota</taxon>
        <taxon>Actinomycetes</taxon>
        <taxon>Propionibacteriales</taxon>
        <taxon>Nocardioidaceae</taxon>
        <taxon>Aeromicrobium</taxon>
    </lineage>
</organism>
<feature type="domain" description="ER-bound oxygenase mpaB/mpaB'/Rubber oxygenase catalytic" evidence="1">
    <location>
        <begin position="65"/>
        <end position="244"/>
    </location>
</feature>
<sequence>MLAAMRPWRRDHWQRETDRLDAETQHEQIARILSMHEFPWDISQALSFALFRTYAVPTIGDLLDRTDEFGARTQKRHDDTVIVLEAVLEGGLESRDGRAAVRRMNQMHGSYDISNDDMVYVLSTFVVTPARWIRRYGWRNLTDHEIEATTSYYRRLGRLMGIKDLPADFAAFERFLDEYEARHFAYHPGSRRVADATLDLFVTFYPRPLRPFMGIFAKAIMDDHLLRAFAYEAPPAWVRRLAHLGLEVRGRVVRLLPPRARPWKASASHRVRSYPGGHLVERLGTFPSTMPDDEQIGARVAAAR</sequence>
<evidence type="ECO:0000313" key="3">
    <source>
        <dbReference type="Proteomes" id="UP001501480"/>
    </source>
</evidence>
<reference evidence="2 3" key="1">
    <citation type="journal article" date="2019" name="Int. J. Syst. Evol. Microbiol.">
        <title>The Global Catalogue of Microorganisms (GCM) 10K type strain sequencing project: providing services to taxonomists for standard genome sequencing and annotation.</title>
        <authorList>
            <consortium name="The Broad Institute Genomics Platform"/>
            <consortium name="The Broad Institute Genome Sequencing Center for Infectious Disease"/>
            <person name="Wu L."/>
            <person name="Ma J."/>
        </authorList>
    </citation>
    <scope>NUCLEOTIDE SEQUENCE [LARGE SCALE GENOMIC DNA]</scope>
    <source>
        <strain evidence="2 3">JCM 15749</strain>
    </source>
</reference>
<evidence type="ECO:0000313" key="2">
    <source>
        <dbReference type="EMBL" id="GAA2071328.1"/>
    </source>
</evidence>
<evidence type="ECO:0000259" key="1">
    <source>
        <dbReference type="Pfam" id="PF09995"/>
    </source>
</evidence>
<keyword evidence="3" id="KW-1185">Reference proteome</keyword>